<feature type="domain" description="Transglutaminase-like" evidence="2">
    <location>
        <begin position="453"/>
        <end position="524"/>
    </location>
</feature>
<organism evidence="3 4">
    <name type="scientific">Candidatus Nitrospira nitrificans</name>
    <dbReference type="NCBI Taxonomy" id="1742973"/>
    <lineage>
        <taxon>Bacteria</taxon>
        <taxon>Pseudomonadati</taxon>
        <taxon>Nitrospirota</taxon>
        <taxon>Nitrospiria</taxon>
        <taxon>Nitrospirales</taxon>
        <taxon>Nitrospiraceae</taxon>
        <taxon>Nitrospira</taxon>
    </lineage>
</organism>
<dbReference type="Pfam" id="PF11992">
    <property type="entry name" value="TgpA_N"/>
    <property type="match status" value="1"/>
</dbReference>
<gene>
    <name evidence="3" type="ORF">COMA2_170125</name>
</gene>
<accession>A0A0S4LF72</accession>
<evidence type="ECO:0000256" key="1">
    <source>
        <dbReference type="SAM" id="Phobius"/>
    </source>
</evidence>
<feature type="transmembrane region" description="Helical" evidence="1">
    <location>
        <begin position="7"/>
        <end position="25"/>
    </location>
</feature>
<reference evidence="4" key="1">
    <citation type="submission" date="2015-10" db="EMBL/GenBank/DDBJ databases">
        <authorList>
            <person name="Luecker S."/>
            <person name="Luecker S."/>
        </authorList>
    </citation>
    <scope>NUCLEOTIDE SEQUENCE [LARGE SCALE GENOMIC DNA]</scope>
</reference>
<evidence type="ECO:0000313" key="3">
    <source>
        <dbReference type="EMBL" id="CUS34644.1"/>
    </source>
</evidence>
<evidence type="ECO:0000259" key="2">
    <source>
        <dbReference type="SMART" id="SM00460"/>
    </source>
</evidence>
<dbReference type="Pfam" id="PF13559">
    <property type="entry name" value="DUF4129"/>
    <property type="match status" value="1"/>
</dbReference>
<dbReference type="InterPro" id="IPR021878">
    <property type="entry name" value="TgpA_N"/>
</dbReference>
<feature type="transmembrane region" description="Helical" evidence="1">
    <location>
        <begin position="610"/>
        <end position="630"/>
    </location>
</feature>
<keyword evidence="1" id="KW-0812">Transmembrane</keyword>
<dbReference type="EMBL" id="CZPZ01000009">
    <property type="protein sequence ID" value="CUS34644.1"/>
    <property type="molecule type" value="Genomic_DNA"/>
</dbReference>
<dbReference type="SUPFAM" id="SSF54001">
    <property type="entry name" value="Cysteine proteinases"/>
    <property type="match status" value="1"/>
</dbReference>
<dbReference type="OrthoDB" id="9804872at2"/>
<feature type="transmembrane region" description="Helical" evidence="1">
    <location>
        <begin position="82"/>
        <end position="103"/>
    </location>
</feature>
<dbReference type="AlphaFoldDB" id="A0A0S4LF72"/>
<dbReference type="Pfam" id="PF01841">
    <property type="entry name" value="Transglut_core"/>
    <property type="match status" value="1"/>
</dbReference>
<dbReference type="Proteomes" id="UP000198736">
    <property type="component" value="Unassembled WGS sequence"/>
</dbReference>
<dbReference type="SMART" id="SM00460">
    <property type="entry name" value="TGc"/>
    <property type="match status" value="1"/>
</dbReference>
<dbReference type="STRING" id="1742973.COMA2_170125"/>
<dbReference type="InterPro" id="IPR025403">
    <property type="entry name" value="TgpA-like_C"/>
</dbReference>
<dbReference type="InterPro" id="IPR052901">
    <property type="entry name" value="Bact_TGase-like"/>
</dbReference>
<sequence length="730" mass="81581">MPFEQALRFASIWLASTSFIGLTLGAGLPEWLAALTGAALIVALLRNAGGKSAKRLARYTLMSTTGWNLLVIVGFLGFWVDMLWISGELLPAGIHFLMILMIIKLFNLRLRRDYLHLYAVSLVAILASGSLTTELWYLPIFLLYLLAGVWTLLLFQLTKHPEEARILATSVAVQPQLPVAVSQVTPQLFWLANGLALTTFGLTLVIFFTIPRVGAGFYQKGFGENIRTSGFSETVNLGEIGPIKRDPSVVMRVELSDGPPHEAGRFYLRGVAFDQYDGKAWTNRLNYRRSVGEDAAGTFVLRTSRSLSSPRLGETIRQNILLEPLDTPVLFAAPFIERVSGKFPSVQSDLTGSVYLPFPSSSRIEYSVLSQSTPVLPADLSSEPSLYSESFLRHFLQVPPQSERIAVLAEELTRAQRTIYDKANAIQSFLTHNFRYSLDAPLTEQAQPLEEFLFTRKTGYCEHYATAMVIMLRTIGIPARLVTGFLATEWNEYGNYYVVRQQDAHAWVEVHLPHSGWITMDPTPPSIESVGSKSPTWHALGRMLDTIRLQWSRFFVQYSATDQLAVVRELKAGSTSARNKALESVSAFFSPFMALFEEMTDYASKGAIQALVKVLGPVLFGLALLLWLGIRRPWVKGTVSQKTTRDEQVIMRLYGRMIRLLARKGITKLTATPPLEFVRFTQERWSDAGSAVASITELYCRARFGQISPTREELSLAEDHLRDLTALDKS</sequence>
<keyword evidence="1" id="KW-1133">Transmembrane helix</keyword>
<feature type="transmembrane region" description="Helical" evidence="1">
    <location>
        <begin position="31"/>
        <end position="49"/>
    </location>
</feature>
<dbReference type="Gene3D" id="3.10.620.30">
    <property type="match status" value="1"/>
</dbReference>
<name>A0A0S4LF72_9BACT</name>
<dbReference type="InterPro" id="IPR038765">
    <property type="entry name" value="Papain-like_cys_pep_sf"/>
</dbReference>
<feature type="transmembrane region" description="Helical" evidence="1">
    <location>
        <begin position="188"/>
        <end position="210"/>
    </location>
</feature>
<feature type="transmembrane region" description="Helical" evidence="1">
    <location>
        <begin position="137"/>
        <end position="155"/>
    </location>
</feature>
<keyword evidence="1" id="KW-0472">Membrane</keyword>
<dbReference type="RefSeq" id="WP_090895905.1">
    <property type="nucleotide sequence ID" value="NZ_CZPZ01000009.1"/>
</dbReference>
<evidence type="ECO:0000313" key="4">
    <source>
        <dbReference type="Proteomes" id="UP000198736"/>
    </source>
</evidence>
<feature type="transmembrane region" description="Helical" evidence="1">
    <location>
        <begin position="56"/>
        <end position="76"/>
    </location>
</feature>
<protein>
    <recommendedName>
        <fullName evidence="2">Transglutaminase-like domain-containing protein</fullName>
    </recommendedName>
</protein>
<proteinExistence type="predicted"/>
<feature type="transmembrane region" description="Helical" evidence="1">
    <location>
        <begin position="115"/>
        <end position="131"/>
    </location>
</feature>
<keyword evidence="4" id="KW-1185">Reference proteome</keyword>
<dbReference type="PANTHER" id="PTHR42736:SF1">
    <property type="entry name" value="PROTEIN-GLUTAMINE GAMMA-GLUTAMYLTRANSFERASE"/>
    <property type="match status" value="1"/>
</dbReference>
<dbReference type="PANTHER" id="PTHR42736">
    <property type="entry name" value="PROTEIN-GLUTAMINE GAMMA-GLUTAMYLTRANSFERASE"/>
    <property type="match status" value="1"/>
</dbReference>
<dbReference type="InterPro" id="IPR002931">
    <property type="entry name" value="Transglutaminase-like"/>
</dbReference>